<evidence type="ECO:0000313" key="2">
    <source>
        <dbReference type="Proteomes" id="UP000298340"/>
    </source>
</evidence>
<sequence length="114" mass="13409">MKKKYIIINVLLSLTILFSILFQALHSYEHHSELVERHCNHHYSKDKTEVSHSHSISEKCMVCDFNFSSFTTANFYVISFHKNSLILNTPLFYFQKHSSFFKGCLFSLRAPPLF</sequence>
<evidence type="ECO:0008006" key="3">
    <source>
        <dbReference type="Google" id="ProtNLM"/>
    </source>
</evidence>
<comment type="caution">
    <text evidence="1">The sequence shown here is derived from an EMBL/GenBank/DDBJ whole genome shotgun (WGS) entry which is preliminary data.</text>
</comment>
<accession>A0A4Y7U9Q3</accession>
<protein>
    <recommendedName>
        <fullName evidence="3">DUF2946 domain-containing protein</fullName>
    </recommendedName>
</protein>
<organism evidence="1 2">
    <name type="scientific">Flavobacterium circumlabens</name>
    <dbReference type="NCBI Taxonomy" id="2133765"/>
    <lineage>
        <taxon>Bacteria</taxon>
        <taxon>Pseudomonadati</taxon>
        <taxon>Bacteroidota</taxon>
        <taxon>Flavobacteriia</taxon>
        <taxon>Flavobacteriales</taxon>
        <taxon>Flavobacteriaceae</taxon>
        <taxon>Flavobacterium</taxon>
    </lineage>
</organism>
<dbReference type="EMBL" id="QWDN01000006">
    <property type="protein sequence ID" value="TEB43167.1"/>
    <property type="molecule type" value="Genomic_DNA"/>
</dbReference>
<dbReference type="AlphaFoldDB" id="A0A4Y7U9Q3"/>
<dbReference type="Proteomes" id="UP000298340">
    <property type="component" value="Unassembled WGS sequence"/>
</dbReference>
<evidence type="ECO:0000313" key="1">
    <source>
        <dbReference type="EMBL" id="TEB43167.1"/>
    </source>
</evidence>
<gene>
    <name evidence="1" type="ORF">D0809_17205</name>
</gene>
<reference evidence="1 2" key="1">
    <citation type="journal article" date="2018" name="Syst. Appl. Microbiol.">
        <title>Flavobacterium circumlabens sp. nov. and Flavobacterium cupreum sp. nov., two psychrotrophic species isolated from Antarctic environmental samples.</title>
        <authorList>
            <person name="Kralova S."/>
            <person name="Busse H.J."/>
            <person name="Svec P."/>
            <person name="Maslanova I."/>
            <person name="Stankova E."/>
            <person name="Bartak M."/>
            <person name="Sedlacek I."/>
        </authorList>
    </citation>
    <scope>NUCLEOTIDE SEQUENCE [LARGE SCALE GENOMIC DNA]</scope>
    <source>
        <strain evidence="1 2">CCM 8828</strain>
    </source>
</reference>
<proteinExistence type="predicted"/>
<name>A0A4Y7U9Q3_9FLAO</name>